<gene>
    <name evidence="3" type="ORF">A2Y98_01895</name>
</gene>
<sequence length="74" mass="8626">MGTDPQVIDFSLYFKQATLWGFLLIVLPAALIVTAFFLWHREMKKRLPEEKEKPEELSEEMPEEPPEPPENPAE</sequence>
<reference evidence="3 4" key="1">
    <citation type="journal article" date="2016" name="Nat. Commun.">
        <title>Thousands of microbial genomes shed light on interconnected biogeochemical processes in an aquifer system.</title>
        <authorList>
            <person name="Anantharaman K."/>
            <person name="Brown C.T."/>
            <person name="Hug L.A."/>
            <person name="Sharon I."/>
            <person name="Castelle C.J."/>
            <person name="Probst A.J."/>
            <person name="Thomas B.C."/>
            <person name="Singh A."/>
            <person name="Wilkins M.J."/>
            <person name="Karaoz U."/>
            <person name="Brodie E.L."/>
            <person name="Williams K.H."/>
            <person name="Hubbard S.S."/>
            <person name="Banfield J.F."/>
        </authorList>
    </citation>
    <scope>NUCLEOTIDE SEQUENCE [LARGE SCALE GENOMIC DNA]</scope>
</reference>
<comment type="caution">
    <text evidence="3">The sequence shown here is derived from an EMBL/GenBank/DDBJ whole genome shotgun (WGS) entry which is preliminary data.</text>
</comment>
<evidence type="ECO:0000256" key="1">
    <source>
        <dbReference type="SAM" id="MobiDB-lite"/>
    </source>
</evidence>
<feature type="region of interest" description="Disordered" evidence="1">
    <location>
        <begin position="47"/>
        <end position="74"/>
    </location>
</feature>
<evidence type="ECO:0000256" key="2">
    <source>
        <dbReference type="SAM" id="Phobius"/>
    </source>
</evidence>
<dbReference type="AlphaFoldDB" id="A0A1G2F6G2"/>
<accession>A0A1G2F6G2</accession>
<dbReference type="Proteomes" id="UP000179099">
    <property type="component" value="Unassembled WGS sequence"/>
</dbReference>
<keyword evidence="2" id="KW-1133">Transmembrane helix</keyword>
<feature type="transmembrane region" description="Helical" evidence="2">
    <location>
        <begin position="20"/>
        <end position="39"/>
    </location>
</feature>
<protein>
    <submittedName>
        <fullName evidence="3">Uncharacterized protein</fullName>
    </submittedName>
</protein>
<feature type="compositionally biased region" description="Acidic residues" evidence="1">
    <location>
        <begin position="57"/>
        <end position="74"/>
    </location>
</feature>
<keyword evidence="2" id="KW-0812">Transmembrane</keyword>
<evidence type="ECO:0000313" key="4">
    <source>
        <dbReference type="Proteomes" id="UP000179099"/>
    </source>
</evidence>
<feature type="compositionally biased region" description="Basic and acidic residues" evidence="1">
    <location>
        <begin position="47"/>
        <end position="56"/>
    </location>
</feature>
<name>A0A1G2F6G2_9BACT</name>
<dbReference type="EMBL" id="MHMW01000028">
    <property type="protein sequence ID" value="OGZ33665.1"/>
    <property type="molecule type" value="Genomic_DNA"/>
</dbReference>
<organism evidence="3 4">
    <name type="scientific">Candidatus Portnoybacteria bacterium RBG_19FT_COMBO_36_7</name>
    <dbReference type="NCBI Taxonomy" id="1801992"/>
    <lineage>
        <taxon>Bacteria</taxon>
        <taxon>Candidatus Portnoyibacteriota</taxon>
    </lineage>
</organism>
<keyword evidence="2" id="KW-0472">Membrane</keyword>
<evidence type="ECO:0000313" key="3">
    <source>
        <dbReference type="EMBL" id="OGZ33665.1"/>
    </source>
</evidence>
<dbReference type="STRING" id="1801992.A2Y98_01895"/>
<proteinExistence type="predicted"/>